<organism evidence="2 3">
    <name type="scientific">Pomacea canaliculata</name>
    <name type="common">Golden apple snail</name>
    <dbReference type="NCBI Taxonomy" id="400727"/>
    <lineage>
        <taxon>Eukaryota</taxon>
        <taxon>Metazoa</taxon>
        <taxon>Spiralia</taxon>
        <taxon>Lophotrochozoa</taxon>
        <taxon>Mollusca</taxon>
        <taxon>Gastropoda</taxon>
        <taxon>Caenogastropoda</taxon>
        <taxon>Architaenioglossa</taxon>
        <taxon>Ampullarioidea</taxon>
        <taxon>Ampullariidae</taxon>
        <taxon>Pomacea</taxon>
    </lineage>
</organism>
<sequence>MLLFFVAVTASVFLGGTSLSVGTAEMRVVVFLCCAANYLCRKLHLYVCTISTKLLHASRLRP</sequence>
<protein>
    <recommendedName>
        <fullName evidence="4">Secreted protein</fullName>
    </recommendedName>
</protein>
<proteinExistence type="predicted"/>
<accession>A0A2T7NL70</accession>
<dbReference type="Proteomes" id="UP000245119">
    <property type="component" value="Linkage Group LG11"/>
</dbReference>
<gene>
    <name evidence="2" type="ORF">C0Q70_17717</name>
</gene>
<feature type="signal peptide" evidence="1">
    <location>
        <begin position="1"/>
        <end position="18"/>
    </location>
</feature>
<name>A0A2T7NL70_POMCA</name>
<evidence type="ECO:0000256" key="1">
    <source>
        <dbReference type="SAM" id="SignalP"/>
    </source>
</evidence>
<keyword evidence="1" id="KW-0732">Signal</keyword>
<feature type="chain" id="PRO_5015699650" description="Secreted protein" evidence="1">
    <location>
        <begin position="19"/>
        <end position="62"/>
    </location>
</feature>
<reference evidence="2 3" key="1">
    <citation type="submission" date="2018-04" db="EMBL/GenBank/DDBJ databases">
        <title>The genome of golden apple snail Pomacea canaliculata provides insight into stress tolerance and invasive adaptation.</title>
        <authorList>
            <person name="Liu C."/>
            <person name="Liu B."/>
            <person name="Ren Y."/>
            <person name="Zhang Y."/>
            <person name="Wang H."/>
            <person name="Li S."/>
            <person name="Jiang F."/>
            <person name="Yin L."/>
            <person name="Zhang G."/>
            <person name="Qian W."/>
            <person name="Fan W."/>
        </authorList>
    </citation>
    <scope>NUCLEOTIDE SEQUENCE [LARGE SCALE GENOMIC DNA]</scope>
    <source>
        <strain evidence="2">SZHN2017</strain>
        <tissue evidence="2">Muscle</tissue>
    </source>
</reference>
<dbReference type="EMBL" id="PZQS01000011">
    <property type="protein sequence ID" value="PVD21914.1"/>
    <property type="molecule type" value="Genomic_DNA"/>
</dbReference>
<dbReference type="AlphaFoldDB" id="A0A2T7NL70"/>
<keyword evidence="3" id="KW-1185">Reference proteome</keyword>
<evidence type="ECO:0000313" key="3">
    <source>
        <dbReference type="Proteomes" id="UP000245119"/>
    </source>
</evidence>
<evidence type="ECO:0000313" key="2">
    <source>
        <dbReference type="EMBL" id="PVD21914.1"/>
    </source>
</evidence>
<comment type="caution">
    <text evidence="2">The sequence shown here is derived from an EMBL/GenBank/DDBJ whole genome shotgun (WGS) entry which is preliminary data.</text>
</comment>
<evidence type="ECO:0008006" key="4">
    <source>
        <dbReference type="Google" id="ProtNLM"/>
    </source>
</evidence>